<dbReference type="AlphaFoldDB" id="A0A0B0NKD8"/>
<keyword evidence="3" id="KW-1185">Reference proteome</keyword>
<feature type="transmembrane region" description="Helical" evidence="1">
    <location>
        <begin position="12"/>
        <end position="33"/>
    </location>
</feature>
<proteinExistence type="predicted"/>
<name>A0A0B0NKD8_GOSAR</name>
<evidence type="ECO:0000256" key="1">
    <source>
        <dbReference type="SAM" id="Phobius"/>
    </source>
</evidence>
<keyword evidence="1" id="KW-0472">Membrane</keyword>
<organism evidence="2 3">
    <name type="scientific">Gossypium arboreum</name>
    <name type="common">Tree cotton</name>
    <name type="synonym">Gossypium nanking</name>
    <dbReference type="NCBI Taxonomy" id="29729"/>
    <lineage>
        <taxon>Eukaryota</taxon>
        <taxon>Viridiplantae</taxon>
        <taxon>Streptophyta</taxon>
        <taxon>Embryophyta</taxon>
        <taxon>Tracheophyta</taxon>
        <taxon>Spermatophyta</taxon>
        <taxon>Magnoliopsida</taxon>
        <taxon>eudicotyledons</taxon>
        <taxon>Gunneridae</taxon>
        <taxon>Pentapetalae</taxon>
        <taxon>rosids</taxon>
        <taxon>malvids</taxon>
        <taxon>Malvales</taxon>
        <taxon>Malvaceae</taxon>
        <taxon>Malvoideae</taxon>
        <taxon>Gossypium</taxon>
    </lineage>
</organism>
<evidence type="ECO:0000313" key="2">
    <source>
        <dbReference type="EMBL" id="KHG13122.1"/>
    </source>
</evidence>
<evidence type="ECO:0000313" key="3">
    <source>
        <dbReference type="Proteomes" id="UP000032142"/>
    </source>
</evidence>
<sequence length="58" mass="6424">MVYPCREVQAMLISHVGPFSPFLAYLSLFLLSYAHLSIKHEIKGLGASNSPNLRGNHP</sequence>
<dbReference type="Proteomes" id="UP000032142">
    <property type="component" value="Unassembled WGS sequence"/>
</dbReference>
<keyword evidence="1" id="KW-1133">Transmembrane helix</keyword>
<gene>
    <name evidence="2" type="ORF">F383_06763</name>
</gene>
<accession>A0A0B0NKD8</accession>
<dbReference type="EMBL" id="KN398937">
    <property type="protein sequence ID" value="KHG13122.1"/>
    <property type="molecule type" value="Genomic_DNA"/>
</dbReference>
<reference evidence="3" key="1">
    <citation type="submission" date="2014-09" db="EMBL/GenBank/DDBJ databases">
        <authorList>
            <person name="Mudge J."/>
            <person name="Ramaraj T."/>
            <person name="Lindquist I.E."/>
            <person name="Bharti A.K."/>
            <person name="Sundararajan A."/>
            <person name="Cameron C.T."/>
            <person name="Woodward J.E."/>
            <person name="May G.D."/>
            <person name="Brubaker C."/>
            <person name="Broadhvest J."/>
            <person name="Wilkins T.A."/>
        </authorList>
    </citation>
    <scope>NUCLEOTIDE SEQUENCE</scope>
    <source>
        <strain evidence="3">cv. AKA8401</strain>
    </source>
</reference>
<protein>
    <submittedName>
        <fullName evidence="2">Uncharacterized protein</fullName>
    </submittedName>
</protein>
<keyword evidence="1" id="KW-0812">Transmembrane</keyword>